<dbReference type="Gene3D" id="3.30.1330.40">
    <property type="entry name" value="RutC-like"/>
    <property type="match status" value="1"/>
</dbReference>
<proteinExistence type="inferred from homology"/>
<gene>
    <name evidence="2" type="ORF">PEP31012_00115</name>
</gene>
<reference evidence="2 3" key="1">
    <citation type="submission" date="2019-08" db="EMBL/GenBank/DDBJ databases">
        <authorList>
            <person name="Peeters C."/>
        </authorList>
    </citation>
    <scope>NUCLEOTIDE SEQUENCE [LARGE SCALE GENOMIC DNA]</scope>
    <source>
        <strain evidence="2 3">LMG 31012</strain>
    </source>
</reference>
<dbReference type="InterPro" id="IPR006175">
    <property type="entry name" value="YjgF/YER057c/UK114"/>
</dbReference>
<dbReference type="RefSeq" id="WP_150587431.1">
    <property type="nucleotide sequence ID" value="NZ_CABPSH010000001.1"/>
</dbReference>
<comment type="similarity">
    <text evidence="1">Belongs to the RutC family.</text>
</comment>
<accession>A0A5E4RH16</accession>
<protein>
    <submittedName>
        <fullName evidence="2">Endoribonuclease L-PSP</fullName>
    </submittedName>
</protein>
<name>A0A5E4RH16_9BURK</name>
<keyword evidence="3" id="KW-1185">Reference proteome</keyword>
<sequence>MNTTDTGLQAVTSKIRNPPTVPISNAVAAGNLIYTVQVPRDPETLAPSGDGDIEVQAARVFDQLAHVLECAGSSLRHVVQMTIYLVDKDHAEMMNRVYRRYFSAPPYPNRATVVVKELLGQHCLIEIVVQALKA</sequence>
<dbReference type="EMBL" id="CABPSH010000001">
    <property type="protein sequence ID" value="VVD61309.1"/>
    <property type="molecule type" value="Genomic_DNA"/>
</dbReference>
<dbReference type="OrthoDB" id="9815126at2"/>
<evidence type="ECO:0000256" key="1">
    <source>
        <dbReference type="ARBA" id="ARBA00010552"/>
    </source>
</evidence>
<dbReference type="CDD" id="cd00448">
    <property type="entry name" value="YjgF_YER057c_UK114_family"/>
    <property type="match status" value="1"/>
</dbReference>
<dbReference type="GO" id="GO:0005829">
    <property type="term" value="C:cytosol"/>
    <property type="evidence" value="ECO:0007669"/>
    <property type="project" value="TreeGrafter"/>
</dbReference>
<dbReference type="SUPFAM" id="SSF55298">
    <property type="entry name" value="YjgF-like"/>
    <property type="match status" value="1"/>
</dbReference>
<dbReference type="Pfam" id="PF01042">
    <property type="entry name" value="Ribonuc_L-PSP"/>
    <property type="match status" value="1"/>
</dbReference>
<dbReference type="PANTHER" id="PTHR11803:SF58">
    <property type="entry name" value="PROTEIN HMF1-RELATED"/>
    <property type="match status" value="1"/>
</dbReference>
<evidence type="ECO:0000313" key="3">
    <source>
        <dbReference type="Proteomes" id="UP000400981"/>
    </source>
</evidence>
<dbReference type="Proteomes" id="UP000400981">
    <property type="component" value="Unassembled WGS sequence"/>
</dbReference>
<dbReference type="InterPro" id="IPR035959">
    <property type="entry name" value="RutC-like_sf"/>
</dbReference>
<organism evidence="2 3">
    <name type="scientific">Pandoraea eparura</name>
    <dbReference type="NCBI Taxonomy" id="2508291"/>
    <lineage>
        <taxon>Bacteria</taxon>
        <taxon>Pseudomonadati</taxon>
        <taxon>Pseudomonadota</taxon>
        <taxon>Betaproteobacteria</taxon>
        <taxon>Burkholderiales</taxon>
        <taxon>Burkholderiaceae</taxon>
        <taxon>Pandoraea</taxon>
    </lineage>
</organism>
<evidence type="ECO:0000313" key="2">
    <source>
        <dbReference type="EMBL" id="VVD61309.1"/>
    </source>
</evidence>
<dbReference type="GO" id="GO:0019239">
    <property type="term" value="F:deaminase activity"/>
    <property type="evidence" value="ECO:0007669"/>
    <property type="project" value="TreeGrafter"/>
</dbReference>
<dbReference type="PANTHER" id="PTHR11803">
    <property type="entry name" value="2-IMINOBUTANOATE/2-IMINOPROPANOATE DEAMINASE RIDA"/>
    <property type="match status" value="1"/>
</dbReference>
<dbReference type="AlphaFoldDB" id="A0A5E4RH16"/>